<dbReference type="NCBIfam" id="TIGR01509">
    <property type="entry name" value="HAD-SF-IA-v3"/>
    <property type="match status" value="1"/>
</dbReference>
<dbReference type="InterPro" id="IPR023214">
    <property type="entry name" value="HAD_sf"/>
</dbReference>
<dbReference type="InterPro" id="IPR023198">
    <property type="entry name" value="PGP-like_dom2"/>
</dbReference>
<reference evidence="1 2" key="1">
    <citation type="submission" date="2020-05" db="EMBL/GenBank/DDBJ databases">
        <authorList>
            <person name="Khan S.A."/>
            <person name="Jeon C.O."/>
            <person name="Chun B.H."/>
        </authorList>
    </citation>
    <scope>NUCLEOTIDE SEQUENCE [LARGE SCALE GENOMIC DNA]</scope>
    <source>
        <strain evidence="1 2">B156</strain>
    </source>
</reference>
<organism evidence="1 2">
    <name type="scientific">Ramlibacter montanisoli</name>
    <dbReference type="NCBI Taxonomy" id="2732512"/>
    <lineage>
        <taxon>Bacteria</taxon>
        <taxon>Pseudomonadati</taxon>
        <taxon>Pseudomonadota</taxon>
        <taxon>Betaproteobacteria</taxon>
        <taxon>Burkholderiales</taxon>
        <taxon>Comamonadaceae</taxon>
        <taxon>Ramlibacter</taxon>
    </lineage>
</organism>
<evidence type="ECO:0000313" key="2">
    <source>
        <dbReference type="Proteomes" id="UP000552954"/>
    </source>
</evidence>
<dbReference type="SFLD" id="SFLDS00003">
    <property type="entry name" value="Haloacid_Dehalogenase"/>
    <property type="match status" value="1"/>
</dbReference>
<protein>
    <submittedName>
        <fullName evidence="1">HAD family phosphatase</fullName>
    </submittedName>
</protein>
<name>A0A849KF22_9BURK</name>
<sequence>MPATRAVLFDLGGVLLDIDFERALQAWAPHSRLPPAQLRDDFRHHDSFHRHETGQLDNDGFFAHLRQALALECDLLVVEAGFNQILIGEIEETVQLLEVLRRQVPCYAISNTNPAHLSHIARAYPNFLPRFTRVFASHEIGHRKPHAAAFQHVLREIALPPAEVLLFDDLEANVEGARALGLQAVLVRSPRDVESALGERGLLDGCDGAPDTR</sequence>
<dbReference type="InterPro" id="IPR006439">
    <property type="entry name" value="HAD-SF_hydro_IA"/>
</dbReference>
<evidence type="ECO:0000313" key="1">
    <source>
        <dbReference type="EMBL" id="NNU45134.1"/>
    </source>
</evidence>
<dbReference type="PANTHER" id="PTHR43611">
    <property type="entry name" value="ALPHA-D-GLUCOSE 1-PHOSPHATE PHOSPHATASE"/>
    <property type="match status" value="1"/>
</dbReference>
<dbReference type="InterPro" id="IPR036412">
    <property type="entry name" value="HAD-like_sf"/>
</dbReference>
<keyword evidence="2" id="KW-1185">Reference proteome</keyword>
<dbReference type="Proteomes" id="UP000552954">
    <property type="component" value="Unassembled WGS sequence"/>
</dbReference>
<dbReference type="SUPFAM" id="SSF56784">
    <property type="entry name" value="HAD-like"/>
    <property type="match status" value="1"/>
</dbReference>
<dbReference type="CDD" id="cd02603">
    <property type="entry name" value="HAD_sEH-N_like"/>
    <property type="match status" value="1"/>
</dbReference>
<dbReference type="EMBL" id="JABFCS010000001">
    <property type="protein sequence ID" value="NNU45134.1"/>
    <property type="molecule type" value="Genomic_DNA"/>
</dbReference>
<gene>
    <name evidence="1" type="ORF">HK415_21170</name>
</gene>
<dbReference type="Gene3D" id="1.10.150.240">
    <property type="entry name" value="Putative phosphatase, domain 2"/>
    <property type="match status" value="1"/>
</dbReference>
<dbReference type="Gene3D" id="3.40.50.1000">
    <property type="entry name" value="HAD superfamily/HAD-like"/>
    <property type="match status" value="1"/>
</dbReference>
<dbReference type="Pfam" id="PF00702">
    <property type="entry name" value="Hydrolase"/>
    <property type="match status" value="1"/>
</dbReference>
<dbReference type="SFLD" id="SFLDG01129">
    <property type="entry name" value="C1.5:_HAD__Beta-PGM__Phosphata"/>
    <property type="match status" value="1"/>
</dbReference>
<dbReference type="AlphaFoldDB" id="A0A849KF22"/>
<comment type="caution">
    <text evidence="1">The sequence shown here is derived from an EMBL/GenBank/DDBJ whole genome shotgun (WGS) entry which is preliminary data.</text>
</comment>
<reference evidence="1 2" key="2">
    <citation type="submission" date="2020-06" db="EMBL/GenBank/DDBJ databases">
        <title>Ramlibacter rhizophilus sp. nov., isolated from rhizosphere soil of national flower Mugunghwa from South Korea.</title>
        <authorList>
            <person name="Zheng-Fei Y."/>
            <person name="Huan T."/>
        </authorList>
    </citation>
    <scope>NUCLEOTIDE SEQUENCE [LARGE SCALE GENOMIC DNA]</scope>
    <source>
        <strain evidence="1 2">B156</strain>
    </source>
</reference>
<dbReference type="PANTHER" id="PTHR43611:SF3">
    <property type="entry name" value="FLAVIN MONONUCLEOTIDE HYDROLASE 1, CHLOROPLATIC"/>
    <property type="match status" value="1"/>
</dbReference>
<dbReference type="RefSeq" id="WP_171562690.1">
    <property type="nucleotide sequence ID" value="NZ_JABFCS010000001.1"/>
</dbReference>
<proteinExistence type="predicted"/>
<accession>A0A849KF22</accession>